<gene>
    <name evidence="2" type="ORF">AGLY_014162</name>
</gene>
<dbReference type="AlphaFoldDB" id="A0A6G0T5K9"/>
<organism evidence="2 3">
    <name type="scientific">Aphis glycines</name>
    <name type="common">Soybean aphid</name>
    <dbReference type="NCBI Taxonomy" id="307491"/>
    <lineage>
        <taxon>Eukaryota</taxon>
        <taxon>Metazoa</taxon>
        <taxon>Ecdysozoa</taxon>
        <taxon>Arthropoda</taxon>
        <taxon>Hexapoda</taxon>
        <taxon>Insecta</taxon>
        <taxon>Pterygota</taxon>
        <taxon>Neoptera</taxon>
        <taxon>Paraneoptera</taxon>
        <taxon>Hemiptera</taxon>
        <taxon>Sternorrhyncha</taxon>
        <taxon>Aphidomorpha</taxon>
        <taxon>Aphidoidea</taxon>
        <taxon>Aphididae</taxon>
        <taxon>Aphidini</taxon>
        <taxon>Aphis</taxon>
        <taxon>Aphis</taxon>
    </lineage>
</organism>
<name>A0A6G0T5K9_APHGL</name>
<reference evidence="2 3" key="1">
    <citation type="submission" date="2019-08" db="EMBL/GenBank/DDBJ databases">
        <title>The genome of the soybean aphid Biotype 1, its phylome, world population structure and adaptation to the North American continent.</title>
        <authorList>
            <person name="Giordano R."/>
            <person name="Donthu R.K."/>
            <person name="Hernandez A.G."/>
            <person name="Wright C.L."/>
            <person name="Zimin A.V."/>
        </authorList>
    </citation>
    <scope>NUCLEOTIDE SEQUENCE [LARGE SCALE GENOMIC DNA]</scope>
    <source>
        <tissue evidence="2">Whole aphids</tissue>
    </source>
</reference>
<comment type="caution">
    <text evidence="2">The sequence shown here is derived from an EMBL/GenBank/DDBJ whole genome shotgun (WGS) entry which is preliminary data.</text>
</comment>
<keyword evidence="3" id="KW-1185">Reference proteome</keyword>
<feature type="region of interest" description="Disordered" evidence="1">
    <location>
        <begin position="1"/>
        <end position="22"/>
    </location>
</feature>
<evidence type="ECO:0000313" key="2">
    <source>
        <dbReference type="EMBL" id="KAE9525635.1"/>
    </source>
</evidence>
<dbReference type="OrthoDB" id="6616408at2759"/>
<accession>A0A6G0T5K9</accession>
<evidence type="ECO:0000256" key="1">
    <source>
        <dbReference type="SAM" id="MobiDB-lite"/>
    </source>
</evidence>
<proteinExistence type="predicted"/>
<dbReference type="Proteomes" id="UP000475862">
    <property type="component" value="Unassembled WGS sequence"/>
</dbReference>
<evidence type="ECO:0000313" key="3">
    <source>
        <dbReference type="Proteomes" id="UP000475862"/>
    </source>
</evidence>
<protein>
    <submittedName>
        <fullName evidence="2">Uncharacterized protein</fullName>
    </submittedName>
</protein>
<sequence>MNDPKKRFESGASKRKHKAEEEKKTNLLLSVSKFFTKKLEIEKPSPCLSNSFSVQDIPLTPSPSSPVSIISHKLPSSRLSSSVTTIANETSSSYSPLLTNEILEEIPSNSLSFSPNGNISNLDFFTKLLALPNPTDIGYFNHLTLSDELKKFIVEYGQCQPKGPFYRYSDSSNNRVSNLTFNEKYYYTGSSVSVAYCQPCTLFGYRLKNKQTPWIDGFYDWDHITIAINHHESSTFHLVSC</sequence>
<dbReference type="EMBL" id="VYZN01000059">
    <property type="protein sequence ID" value="KAE9525635.1"/>
    <property type="molecule type" value="Genomic_DNA"/>
</dbReference>